<dbReference type="Proteomes" id="UP000319322">
    <property type="component" value="Unassembled WGS sequence"/>
</dbReference>
<organism evidence="2 3">
    <name type="scientific">Helicobacter mehlei</name>
    <dbReference type="NCBI Taxonomy" id="2316080"/>
    <lineage>
        <taxon>Bacteria</taxon>
        <taxon>Pseudomonadati</taxon>
        <taxon>Campylobacterota</taxon>
        <taxon>Epsilonproteobacteria</taxon>
        <taxon>Campylobacterales</taxon>
        <taxon>Helicobacteraceae</taxon>
        <taxon>Helicobacter</taxon>
    </lineage>
</organism>
<sequence>KKSAQASQSLANSPEMQILQRAQNRSLEGKLENNNKHFAGEYADYPKIAETSLSPRPSASHAPTHTATPHTTKPPLNNQTPLLPYKPNTHIPATTK</sequence>
<comment type="caution">
    <text evidence="2">The sequence shown here is derived from an EMBL/GenBank/DDBJ whole genome shotgun (WGS) entry which is preliminary data.</text>
</comment>
<evidence type="ECO:0000256" key="1">
    <source>
        <dbReference type="SAM" id="MobiDB-lite"/>
    </source>
</evidence>
<feature type="region of interest" description="Disordered" evidence="1">
    <location>
        <begin position="1"/>
        <end position="35"/>
    </location>
</feature>
<keyword evidence="3" id="KW-1185">Reference proteome</keyword>
<evidence type="ECO:0000313" key="2">
    <source>
        <dbReference type="EMBL" id="TSA78603.1"/>
    </source>
</evidence>
<reference evidence="2 3" key="3">
    <citation type="submission" date="2019-07" db="EMBL/GenBank/DDBJ databases">
        <authorList>
            <person name="Papic B."/>
        </authorList>
    </citation>
    <scope>NUCLEOTIDE SEQUENCE [LARGE SCALE GENOMIC DNA]</scope>
    <source>
        <strain evidence="2 3">L8b</strain>
    </source>
</reference>
<feature type="compositionally biased region" description="Low complexity" evidence="1">
    <location>
        <begin position="57"/>
        <end position="75"/>
    </location>
</feature>
<feature type="compositionally biased region" description="Polar residues" evidence="1">
    <location>
        <begin position="1"/>
        <end position="26"/>
    </location>
</feature>
<name>A0A553UEF9_9HELI</name>
<reference evidence="3" key="2">
    <citation type="submission" date="2019-07" db="EMBL/GenBank/DDBJ databases">
        <title>Helicobacter labacensis sp. nov., Helicobacter mehlei sp. nov. and Helicobacter vulpis sp. nov., isolated from gastric mucosa of red fox (Vulpis vulpis).</title>
        <authorList>
            <person name="Papic B."/>
        </authorList>
    </citation>
    <scope>NUCLEOTIDE SEQUENCE [LARGE SCALE GENOMIC DNA]</scope>
    <source>
        <strain evidence="3">L8b</strain>
    </source>
</reference>
<protein>
    <submittedName>
        <fullName evidence="2">Uncharacterized protein</fullName>
    </submittedName>
</protein>
<feature type="region of interest" description="Disordered" evidence="1">
    <location>
        <begin position="47"/>
        <end position="96"/>
    </location>
</feature>
<accession>A0A553UEF9</accession>
<dbReference type="EMBL" id="VKGC01000079">
    <property type="protein sequence ID" value="TSA78603.1"/>
    <property type="molecule type" value="Genomic_DNA"/>
</dbReference>
<proteinExistence type="predicted"/>
<reference evidence="2 3" key="1">
    <citation type="submission" date="2019-07" db="EMBL/GenBank/DDBJ databases">
        <title>Helicobacter labacensis sp. nov., Helicobacter mehlei sp. nov. and Helicobacter vulpis sp. nov., isolated from gastric mucosa of red fox (Vulpis vulpis).</title>
        <authorList>
            <person name="Kusar D."/>
            <person name="Gruntar I."/>
            <person name="Pate M."/>
            <person name="Zajc U."/>
            <person name="Ocepek M."/>
        </authorList>
    </citation>
    <scope>NUCLEOTIDE SEQUENCE [LARGE SCALE GENOMIC DNA]</scope>
    <source>
        <strain evidence="2 3">L8b</strain>
    </source>
</reference>
<feature type="non-terminal residue" evidence="2">
    <location>
        <position position="96"/>
    </location>
</feature>
<gene>
    <name evidence="2" type="ORF">FNE76_08155</name>
</gene>
<dbReference type="AlphaFoldDB" id="A0A553UEF9"/>
<feature type="non-terminal residue" evidence="2">
    <location>
        <position position="1"/>
    </location>
</feature>
<evidence type="ECO:0000313" key="3">
    <source>
        <dbReference type="Proteomes" id="UP000319322"/>
    </source>
</evidence>